<protein>
    <submittedName>
        <fullName evidence="2">Nucleotidyltransferase domain-containing protein</fullName>
    </submittedName>
</protein>
<evidence type="ECO:0000259" key="1">
    <source>
        <dbReference type="Pfam" id="PF18765"/>
    </source>
</evidence>
<dbReference type="CDD" id="cd05403">
    <property type="entry name" value="NT_KNTase_like"/>
    <property type="match status" value="1"/>
</dbReference>
<evidence type="ECO:0000313" key="2">
    <source>
        <dbReference type="EMBL" id="MFC4560118.1"/>
    </source>
</evidence>
<reference evidence="3" key="1">
    <citation type="journal article" date="2019" name="Int. J. Syst. Evol. Microbiol.">
        <title>The Global Catalogue of Microorganisms (GCM) 10K type strain sequencing project: providing services to taxonomists for standard genome sequencing and annotation.</title>
        <authorList>
            <consortium name="The Broad Institute Genomics Platform"/>
            <consortium name="The Broad Institute Genome Sequencing Center for Infectious Disease"/>
            <person name="Wu L."/>
            <person name="Ma J."/>
        </authorList>
    </citation>
    <scope>NUCLEOTIDE SEQUENCE [LARGE SCALE GENOMIC DNA]</scope>
    <source>
        <strain evidence="3">CGMCC 4.7426</strain>
    </source>
</reference>
<gene>
    <name evidence="2" type="ORF">ACFO3D_18325</name>
</gene>
<proteinExistence type="predicted"/>
<dbReference type="RefSeq" id="WP_390299629.1">
    <property type="nucleotide sequence ID" value="NZ_JBHSFU010000015.1"/>
</dbReference>
<feature type="domain" description="Polymerase beta nucleotidyltransferase" evidence="1">
    <location>
        <begin position="9"/>
        <end position="65"/>
    </location>
</feature>
<dbReference type="InterPro" id="IPR043519">
    <property type="entry name" value="NT_sf"/>
</dbReference>
<evidence type="ECO:0000313" key="3">
    <source>
        <dbReference type="Proteomes" id="UP001595989"/>
    </source>
</evidence>
<name>A0ABV9DNX6_9BACI</name>
<dbReference type="InterPro" id="IPR041633">
    <property type="entry name" value="Polbeta"/>
</dbReference>
<dbReference type="Proteomes" id="UP001595989">
    <property type="component" value="Unassembled WGS sequence"/>
</dbReference>
<keyword evidence="3" id="KW-1185">Reference proteome</keyword>
<accession>A0ABV9DNX6</accession>
<dbReference type="Gene3D" id="3.30.460.10">
    <property type="entry name" value="Beta Polymerase, domain 2"/>
    <property type="match status" value="1"/>
</dbReference>
<comment type="caution">
    <text evidence="2">The sequence shown here is derived from an EMBL/GenBank/DDBJ whole genome shotgun (WGS) entry which is preliminary data.</text>
</comment>
<organism evidence="2 3">
    <name type="scientific">Virgibacillus kekensis</name>
    <dbReference type="NCBI Taxonomy" id="202261"/>
    <lineage>
        <taxon>Bacteria</taxon>
        <taxon>Bacillati</taxon>
        <taxon>Bacillota</taxon>
        <taxon>Bacilli</taxon>
        <taxon>Bacillales</taxon>
        <taxon>Bacillaceae</taxon>
        <taxon>Virgibacillus</taxon>
    </lineage>
</organism>
<dbReference type="SUPFAM" id="SSF81301">
    <property type="entry name" value="Nucleotidyltransferase"/>
    <property type="match status" value="1"/>
</dbReference>
<dbReference type="Pfam" id="PF18765">
    <property type="entry name" value="Polbeta"/>
    <property type="match status" value="1"/>
</dbReference>
<sequence>MELEKALDKIVTSLKKDPYIQAIYVKGSMGRGEHDEHSDIDLYCLVDERDEKDFLKSRLNHLRAYRELLFHDDIFIIAPQIIAVYDNMLHVDLFTVTEANFKEKDYFMVLYDPDNRLEKYTVTQTLVLSHEDFFDDVIDVAWFLFQYKKSASRGNDIWSVKMLDHVVIHLARVLLHHYCPDRAELGIKTVEKSLPVGLVKKSFTKAMESNTPDNHRIAAKQIAAIFAAEKDWIFSVLNENEIAKIKPLMEKMLDYLLE</sequence>
<dbReference type="EMBL" id="JBHSFU010000015">
    <property type="protein sequence ID" value="MFC4560118.1"/>
    <property type="molecule type" value="Genomic_DNA"/>
</dbReference>